<evidence type="ECO:0000313" key="1">
    <source>
        <dbReference type="EMBL" id="SVD44610.1"/>
    </source>
</evidence>
<organism evidence="1">
    <name type="scientific">marine metagenome</name>
    <dbReference type="NCBI Taxonomy" id="408172"/>
    <lineage>
        <taxon>unclassified sequences</taxon>
        <taxon>metagenomes</taxon>
        <taxon>ecological metagenomes</taxon>
    </lineage>
</organism>
<feature type="non-terminal residue" evidence="1">
    <location>
        <position position="234"/>
    </location>
</feature>
<protein>
    <submittedName>
        <fullName evidence="1">Uncharacterized protein</fullName>
    </submittedName>
</protein>
<name>A0A382VDZ7_9ZZZZ</name>
<gene>
    <name evidence="1" type="ORF">METZ01_LOCUS397464</name>
</gene>
<dbReference type="EMBL" id="UINC01151166">
    <property type="protein sequence ID" value="SVD44610.1"/>
    <property type="molecule type" value="Genomic_DNA"/>
</dbReference>
<sequence>MESVKKLFVLLGSLDRRIIFLIVGLSVLIPLLKPDWVNLSIRPRPESQLVFDEINKLNEGDKVLLSFEYSPSTKPEIHPMSIALLKHLYAKNIQVYGFALWPDGNFMSTEAFSEVSDDYKKIYGVDYINLGYKPGAEAVVKGIASDIRTLYTVDLHGTSIDDIPMMKGVINIEDFDFVFSLSAGYPGSKEWVQYATDPKNIPMSTGGTSIQVTDLLPYVQNGQIRGILAGMPGA</sequence>
<accession>A0A382VDZ7</accession>
<dbReference type="AlphaFoldDB" id="A0A382VDZ7"/>
<reference evidence="1" key="1">
    <citation type="submission" date="2018-05" db="EMBL/GenBank/DDBJ databases">
        <authorList>
            <person name="Lanie J.A."/>
            <person name="Ng W.-L."/>
            <person name="Kazmierczak K.M."/>
            <person name="Andrzejewski T.M."/>
            <person name="Davidsen T.M."/>
            <person name="Wayne K.J."/>
            <person name="Tettelin H."/>
            <person name="Glass J.I."/>
            <person name="Rusch D."/>
            <person name="Podicherti R."/>
            <person name="Tsui H.-C.T."/>
            <person name="Winkler M.E."/>
        </authorList>
    </citation>
    <scope>NUCLEOTIDE SEQUENCE</scope>
</reference>
<proteinExistence type="predicted"/>